<evidence type="ECO:0000313" key="6">
    <source>
        <dbReference type="EMBL" id="OGC28241.1"/>
    </source>
</evidence>
<dbReference type="InterPro" id="IPR011006">
    <property type="entry name" value="CheY-like_superfamily"/>
</dbReference>
<dbReference type="PROSITE" id="PS50110">
    <property type="entry name" value="RESPONSE_REGULATORY"/>
    <property type="match status" value="1"/>
</dbReference>
<feature type="modified residue" description="4-aspartylphosphate" evidence="4">
    <location>
        <position position="564"/>
    </location>
</feature>
<evidence type="ECO:0000256" key="1">
    <source>
        <dbReference type="ARBA" id="ARBA00010401"/>
    </source>
</evidence>
<sequence>MVGQSRPTGLKKAPEISFGRRPCHQIIWNGKQRQTSVLLPTDYTYLLQGRDGSPWHRMSAEWQQQRFTDLAKIPWDTTDTVRNLVGHPRSTKIRPEQVSFIDQADIPTLTTLSTQGKHEQLGELLIRSGRLARITVAGGEAARFRNPGDLRPKALIEITDEGPLANETYLSIMAHDHLLTQQRFQPSSPIPWLLFVSATMRQNFEDYFKQHDYFGLDPDSIALFENTAYVPKFRRDGRIALIADMDGGETQEDRIAFYTSGHGALVQAYRENQIFIRGKRYDQTPHDFLAQRDVRQIFQSNIDNLGARTSTRGYSIVLGYYAAKEEESGVRMLVELTRPLIGIRQDGTKFFWDEGGVALNVDGVPTIVDGNALAESVLQQTRNPEKPFPFNTANATYGVESIPAGASLPDLIQVRNGLSQLDRNFWNLAGIIETAFVEVPRHIPDRLGELPPTKINQPVSRLSPFAETTGPIDGDNRFIPVKQWGHRRQAASLFVYITSYNHDLLLDRVKGTTKVLIVDDANAFREGTADLLRADGWTNIATAASREEALKLLADQDFDLIMLDSILEPENQQQEMTGGVSILRGLKDNPEARNHNARVLFWSGQESVEASKGLSVFQTQKYDGVEYVKKESVIPNQLTDFLAKLLLGE</sequence>
<dbReference type="SUPFAM" id="SSF53448">
    <property type="entry name" value="Nucleotide-diphospho-sugar transferases"/>
    <property type="match status" value="1"/>
</dbReference>
<evidence type="ECO:0000256" key="2">
    <source>
        <dbReference type="ARBA" id="ARBA00022679"/>
    </source>
</evidence>
<evidence type="ECO:0000259" key="5">
    <source>
        <dbReference type="PROSITE" id="PS50110"/>
    </source>
</evidence>
<dbReference type="SUPFAM" id="SSF52172">
    <property type="entry name" value="CheY-like"/>
    <property type="match status" value="1"/>
</dbReference>
<name>A0A1F4T5Z6_UNCSA</name>
<dbReference type="EMBL" id="MEUG01000001">
    <property type="protein sequence ID" value="OGC28241.1"/>
    <property type="molecule type" value="Genomic_DNA"/>
</dbReference>
<dbReference type="InterPro" id="IPR029044">
    <property type="entry name" value="Nucleotide-diphossugar_trans"/>
</dbReference>
<dbReference type="AlphaFoldDB" id="A0A1F4T5Z6"/>
<evidence type="ECO:0000256" key="4">
    <source>
        <dbReference type="PROSITE-ProRule" id="PRU00169"/>
    </source>
</evidence>
<dbReference type="Gene3D" id="3.90.550.10">
    <property type="entry name" value="Spore Coat Polysaccharide Biosynthesis Protein SpsA, Chain A"/>
    <property type="match status" value="1"/>
</dbReference>
<comment type="similarity">
    <text evidence="1">Belongs to the UDPGP type 1 family.</text>
</comment>
<gene>
    <name evidence="6" type="ORF">A3K49_04580</name>
</gene>
<feature type="domain" description="Response regulatory" evidence="5">
    <location>
        <begin position="514"/>
        <end position="646"/>
    </location>
</feature>
<dbReference type="Gene3D" id="3.40.50.2300">
    <property type="match status" value="1"/>
</dbReference>
<reference evidence="6 7" key="1">
    <citation type="journal article" date="2016" name="Nat. Commun.">
        <title>Thousands of microbial genomes shed light on interconnected biogeochemical processes in an aquifer system.</title>
        <authorList>
            <person name="Anantharaman K."/>
            <person name="Brown C.T."/>
            <person name="Hug L.A."/>
            <person name="Sharon I."/>
            <person name="Castelle C.J."/>
            <person name="Probst A.J."/>
            <person name="Thomas B.C."/>
            <person name="Singh A."/>
            <person name="Wilkins M.J."/>
            <person name="Karaoz U."/>
            <person name="Brodie E.L."/>
            <person name="Williams K.H."/>
            <person name="Hubbard S.S."/>
            <person name="Banfield J.F."/>
        </authorList>
    </citation>
    <scope>NUCLEOTIDE SEQUENCE [LARGE SCALE GENOMIC DNA]</scope>
</reference>
<dbReference type="InterPro" id="IPR002618">
    <property type="entry name" value="UDPGP_fam"/>
</dbReference>
<dbReference type="GO" id="GO:0070569">
    <property type="term" value="F:uridylyltransferase activity"/>
    <property type="evidence" value="ECO:0007669"/>
    <property type="project" value="InterPro"/>
</dbReference>
<keyword evidence="4" id="KW-0597">Phosphoprotein</keyword>
<dbReference type="Pfam" id="PF01704">
    <property type="entry name" value="UDPGP"/>
    <property type="match status" value="1"/>
</dbReference>
<dbReference type="InterPro" id="IPR039741">
    <property type="entry name" value="UDP-sugar_pyrophosphorylase"/>
</dbReference>
<dbReference type="Proteomes" id="UP000178602">
    <property type="component" value="Unassembled WGS sequence"/>
</dbReference>
<proteinExistence type="inferred from homology"/>
<evidence type="ECO:0000256" key="3">
    <source>
        <dbReference type="ARBA" id="ARBA00022695"/>
    </source>
</evidence>
<protein>
    <recommendedName>
        <fullName evidence="5">Response regulatory domain-containing protein</fullName>
    </recommendedName>
</protein>
<evidence type="ECO:0000313" key="7">
    <source>
        <dbReference type="Proteomes" id="UP000178602"/>
    </source>
</evidence>
<accession>A0A1F4T5Z6</accession>
<dbReference type="PANTHER" id="PTHR11952">
    <property type="entry name" value="UDP- GLUCOSE PYROPHOSPHORYLASE"/>
    <property type="match status" value="1"/>
</dbReference>
<comment type="caution">
    <text evidence="6">The sequence shown here is derived from an EMBL/GenBank/DDBJ whole genome shotgun (WGS) entry which is preliminary data.</text>
</comment>
<dbReference type="InterPro" id="IPR001789">
    <property type="entry name" value="Sig_transdc_resp-reg_receiver"/>
</dbReference>
<keyword evidence="2" id="KW-0808">Transferase</keyword>
<dbReference type="GO" id="GO:0000160">
    <property type="term" value="P:phosphorelay signal transduction system"/>
    <property type="evidence" value="ECO:0007669"/>
    <property type="project" value="InterPro"/>
</dbReference>
<organism evidence="6 7">
    <name type="scientific">candidate division WOR-1 bacterium RIFOXYC12_FULL_54_18</name>
    <dbReference type="NCBI Taxonomy" id="1802584"/>
    <lineage>
        <taxon>Bacteria</taxon>
        <taxon>Bacillati</taxon>
        <taxon>Saganbacteria</taxon>
    </lineage>
</organism>
<dbReference type="PANTHER" id="PTHR11952:SF2">
    <property type="entry name" value="LD24639P"/>
    <property type="match status" value="1"/>
</dbReference>
<dbReference type="Pfam" id="PF00072">
    <property type="entry name" value="Response_reg"/>
    <property type="match status" value="1"/>
</dbReference>
<keyword evidence="3" id="KW-0548">Nucleotidyltransferase</keyword>